<dbReference type="AlphaFoldDB" id="A0A444WFC0"/>
<accession>A0A444WFC0</accession>
<organism evidence="1 2">
    <name type="scientific">Flavobacterium beibuense</name>
    <dbReference type="NCBI Taxonomy" id="657326"/>
    <lineage>
        <taxon>Bacteria</taxon>
        <taxon>Pseudomonadati</taxon>
        <taxon>Bacteroidota</taxon>
        <taxon>Flavobacteriia</taxon>
        <taxon>Flavobacteriales</taxon>
        <taxon>Flavobacteriaceae</taxon>
        <taxon>Flavobacterium</taxon>
    </lineage>
</organism>
<comment type="caution">
    <text evidence="1">The sequence shown here is derived from an EMBL/GenBank/DDBJ whole genome shotgun (WGS) entry which is preliminary data.</text>
</comment>
<sequence>MIVFTNPIDIYRVRMAYNNDVLNFYSSLPGKPKYCDLTFNNKPMRIYPAPDGTFFLNLKPYVTSYINTRNFEDTLTPSLEGLNTYSYVYNFENGSYLNTNLYFTIWMNDGAHDDNGYNLTWISAAEQLGDYNRRTTSDYFLLSPNKANSTQHYYLKYWEGYPFDVSFFMPTTSYFYLKNTTTALSAKLPTKARVSRLVFSDGRTYETLESLFPLVEGFNEIRFKKSTFDYSTDKFITLEKVPYKKGVYLKWLNNYGGYSYWLFENTYSIDRSTQYTGELDRDYYNLENSFGRTTQIGKESMDTLKITAELLNDDERRIVQGILESPKVYLFTGKPLSQNGKNNWMEVTLKTSNARIKNPKQQLTNFTFDIELPQRYTITL</sequence>
<protein>
    <submittedName>
        <fullName evidence="1">Uncharacterized protein</fullName>
    </submittedName>
</protein>
<dbReference type="Proteomes" id="UP000289775">
    <property type="component" value="Unassembled WGS sequence"/>
</dbReference>
<dbReference type="RefSeq" id="WP_129750298.1">
    <property type="nucleotide sequence ID" value="NZ_JUIW01000003.1"/>
</dbReference>
<gene>
    <name evidence="1" type="ORF">NU09_1153</name>
</gene>
<name>A0A444WFC0_9FLAO</name>
<evidence type="ECO:0000313" key="2">
    <source>
        <dbReference type="Proteomes" id="UP000289775"/>
    </source>
</evidence>
<keyword evidence="2" id="KW-1185">Reference proteome</keyword>
<dbReference type="EMBL" id="JUIW01000003">
    <property type="protein sequence ID" value="RYJ44543.1"/>
    <property type="molecule type" value="Genomic_DNA"/>
</dbReference>
<evidence type="ECO:0000313" key="1">
    <source>
        <dbReference type="EMBL" id="RYJ44543.1"/>
    </source>
</evidence>
<reference evidence="1 2" key="1">
    <citation type="submission" date="2014-12" db="EMBL/GenBank/DDBJ databases">
        <title>Genome sequence of Flavobacterium beibuense RSKm HC5.</title>
        <authorList>
            <person name="Kim J.F."/>
            <person name="Song J.Y."/>
            <person name="Kwak M.-J."/>
            <person name="Lee S.-W."/>
        </authorList>
    </citation>
    <scope>NUCLEOTIDE SEQUENCE [LARGE SCALE GENOMIC DNA]</scope>
    <source>
        <strain evidence="1 2">RSKm HC5</strain>
    </source>
</reference>
<proteinExistence type="predicted"/>
<dbReference type="OrthoDB" id="1302475at2"/>